<comment type="caution">
    <text evidence="7">The sequence shown here is derived from an EMBL/GenBank/DDBJ whole genome shotgun (WGS) entry which is preliminary data.</text>
</comment>
<dbReference type="SUPFAM" id="SSF53649">
    <property type="entry name" value="Alkaline phosphatase-like"/>
    <property type="match status" value="1"/>
</dbReference>
<dbReference type="Pfam" id="PF00884">
    <property type="entry name" value="Sulfatase"/>
    <property type="match status" value="1"/>
</dbReference>
<dbReference type="Gene3D" id="3.40.720.10">
    <property type="entry name" value="Alkaline Phosphatase, subunit A"/>
    <property type="match status" value="1"/>
</dbReference>
<gene>
    <name evidence="7" type="ORF">FHR24_002384</name>
</gene>
<comment type="similarity">
    <text evidence="1">Belongs to the sulfatase family.</text>
</comment>
<dbReference type="RefSeq" id="WP_167188940.1">
    <property type="nucleotide sequence ID" value="NZ_JAASQL010000003.1"/>
</dbReference>
<feature type="domain" description="Sulfatase N-terminal" evidence="6">
    <location>
        <begin position="27"/>
        <end position="389"/>
    </location>
</feature>
<dbReference type="InterPro" id="IPR017850">
    <property type="entry name" value="Alkaline_phosphatase_core_sf"/>
</dbReference>
<evidence type="ECO:0000256" key="4">
    <source>
        <dbReference type="ARBA" id="ARBA00022837"/>
    </source>
</evidence>
<keyword evidence="2" id="KW-0479">Metal-binding</keyword>
<name>A0ABX0UAR8_9FLAO</name>
<dbReference type="PANTHER" id="PTHR42693">
    <property type="entry name" value="ARYLSULFATASE FAMILY MEMBER"/>
    <property type="match status" value="1"/>
</dbReference>
<keyword evidence="8" id="KW-1185">Reference proteome</keyword>
<evidence type="ECO:0000259" key="6">
    <source>
        <dbReference type="Pfam" id="PF00884"/>
    </source>
</evidence>
<dbReference type="InterPro" id="IPR000917">
    <property type="entry name" value="Sulfatase_N"/>
</dbReference>
<dbReference type="EMBL" id="JAASQL010000003">
    <property type="protein sequence ID" value="NIJ45913.1"/>
    <property type="molecule type" value="Genomic_DNA"/>
</dbReference>
<evidence type="ECO:0000313" key="8">
    <source>
        <dbReference type="Proteomes" id="UP000745859"/>
    </source>
</evidence>
<proteinExistence type="inferred from homology"/>
<sequence length="504" mass="56024">MKISIHKIKILLLFIVVTSNINAQNKPNILVIMADDIGVGDIGYYHTQRTGKKPVVPTPNIDKLINQGMRFSDAHSPASLCAPTRFSMMTGNFSYRNKKGPWGVWGPDRDAGIEPNFTTVGRIAKQGGYKTAFFGKWGLGGDWDSKPKTIQTYNNITKGASYYGFDYSIALPEGIQNVPYAFYENGKFMKLKEDSKITKIPFEQLKYFDENKRKKGGSVGDSNWDPALAGPILANNAVAYLNKQTNSKQPFFLYYCSQAVHVPHTPSQKLNGEKIAGATFGNHGDMIKELDVQVGMMVVALKKNNLYNNTLIIFTSDNGGLPNSKYSPLLSKAGHDSSNGLNGFKGSIYEGGHRIPFTAVWPGQIKPNTESDIIVVGHDIVPTIAAIANVTIDRKNVLDAANLLPVLRGDSNKPIHTYLMHQAQKGKGAYYAIRKGNWKLVMSVTKRDVFNDLKVIGFYNLSDDIYEKSSENLKDKEEYKDKIIEMKKKFLELRKDGVSTLSNI</sequence>
<dbReference type="PANTHER" id="PTHR42693:SF53">
    <property type="entry name" value="ENDO-4-O-SULFATASE"/>
    <property type="match status" value="1"/>
</dbReference>
<feature type="signal peptide" evidence="5">
    <location>
        <begin position="1"/>
        <end position="23"/>
    </location>
</feature>
<keyword evidence="3" id="KW-0378">Hydrolase</keyword>
<evidence type="ECO:0000256" key="2">
    <source>
        <dbReference type="ARBA" id="ARBA00022723"/>
    </source>
</evidence>
<dbReference type="InterPro" id="IPR050738">
    <property type="entry name" value="Sulfatase"/>
</dbReference>
<reference evidence="7 8" key="1">
    <citation type="submission" date="2020-03" db="EMBL/GenBank/DDBJ databases">
        <title>Genomic Encyclopedia of Type Strains, Phase IV (KMG-IV): sequencing the most valuable type-strain genomes for metagenomic binning, comparative biology and taxonomic classification.</title>
        <authorList>
            <person name="Goeker M."/>
        </authorList>
    </citation>
    <scope>NUCLEOTIDE SEQUENCE [LARGE SCALE GENOMIC DNA]</scope>
    <source>
        <strain evidence="7 8">DSM 101599</strain>
    </source>
</reference>
<feature type="chain" id="PRO_5046482358" evidence="5">
    <location>
        <begin position="24"/>
        <end position="504"/>
    </location>
</feature>
<keyword evidence="4" id="KW-0106">Calcium</keyword>
<accession>A0ABX0UAR8</accession>
<evidence type="ECO:0000256" key="1">
    <source>
        <dbReference type="ARBA" id="ARBA00008779"/>
    </source>
</evidence>
<dbReference type="InterPro" id="IPR024607">
    <property type="entry name" value="Sulfatase_CS"/>
</dbReference>
<keyword evidence="5" id="KW-0732">Signal</keyword>
<evidence type="ECO:0000256" key="3">
    <source>
        <dbReference type="ARBA" id="ARBA00022801"/>
    </source>
</evidence>
<dbReference type="Proteomes" id="UP000745859">
    <property type="component" value="Unassembled WGS sequence"/>
</dbReference>
<dbReference type="Gene3D" id="3.30.1120.10">
    <property type="match status" value="1"/>
</dbReference>
<organism evidence="7 8">
    <name type="scientific">Wenyingzhuangia heitensis</name>
    <dbReference type="NCBI Taxonomy" id="1487859"/>
    <lineage>
        <taxon>Bacteria</taxon>
        <taxon>Pseudomonadati</taxon>
        <taxon>Bacteroidota</taxon>
        <taxon>Flavobacteriia</taxon>
        <taxon>Flavobacteriales</taxon>
        <taxon>Flavobacteriaceae</taxon>
        <taxon>Wenyingzhuangia</taxon>
    </lineage>
</organism>
<evidence type="ECO:0000256" key="5">
    <source>
        <dbReference type="SAM" id="SignalP"/>
    </source>
</evidence>
<protein>
    <submittedName>
        <fullName evidence="7">Arylsulfatase A-like enzyme</fullName>
    </submittedName>
</protein>
<dbReference type="PROSITE" id="PS00523">
    <property type="entry name" value="SULFATASE_1"/>
    <property type="match status" value="1"/>
</dbReference>
<dbReference type="CDD" id="cd16143">
    <property type="entry name" value="ARS_like"/>
    <property type="match status" value="1"/>
</dbReference>
<evidence type="ECO:0000313" key="7">
    <source>
        <dbReference type="EMBL" id="NIJ45913.1"/>
    </source>
</evidence>